<proteinExistence type="predicted"/>
<dbReference type="EMBL" id="JNVN01000800">
    <property type="protein sequence ID" value="KHJ34596.1"/>
    <property type="molecule type" value="Genomic_DNA"/>
</dbReference>
<accession>A0A0B1PCA4</accession>
<sequence>MMRARGLLNIVGPYLEEIETEFPGAGIEFLALITDGVSRAIRGEKILVKITDDPHKIVMIRLGKGHEARNTDSFLLRQQIQKLIPDPTLVSNTWQAPSGIKTLAPTPAKAAAILQYKDVIARRFSNATVERQELWAIFIVGPFPKLFTTLDGKQDPVNELPLQEPSLASLRDEVPIRQVAWKNRSKESTESTGHIRIHIPIYKVHKFPL</sequence>
<reference evidence="1 2" key="1">
    <citation type="journal article" date="2014" name="BMC Genomics">
        <title>Adaptive genomic structural variation in the grape powdery mildew pathogen, Erysiphe necator.</title>
        <authorList>
            <person name="Jones L."/>
            <person name="Riaz S."/>
            <person name="Morales-Cruz A."/>
            <person name="Amrine K.C."/>
            <person name="McGuire B."/>
            <person name="Gubler W.D."/>
            <person name="Walker M.A."/>
            <person name="Cantu D."/>
        </authorList>
    </citation>
    <scope>NUCLEOTIDE SEQUENCE [LARGE SCALE GENOMIC DNA]</scope>
    <source>
        <strain evidence="2">c</strain>
    </source>
</reference>
<dbReference type="AlphaFoldDB" id="A0A0B1PCA4"/>
<evidence type="ECO:0000313" key="2">
    <source>
        <dbReference type="Proteomes" id="UP000030854"/>
    </source>
</evidence>
<name>A0A0B1PCA4_UNCNE</name>
<dbReference type="HOGENOM" id="CLU_036943_1_0_1"/>
<organism evidence="1 2">
    <name type="scientific">Uncinula necator</name>
    <name type="common">Grape powdery mildew</name>
    <dbReference type="NCBI Taxonomy" id="52586"/>
    <lineage>
        <taxon>Eukaryota</taxon>
        <taxon>Fungi</taxon>
        <taxon>Dikarya</taxon>
        <taxon>Ascomycota</taxon>
        <taxon>Pezizomycotina</taxon>
        <taxon>Leotiomycetes</taxon>
        <taxon>Erysiphales</taxon>
        <taxon>Erysiphaceae</taxon>
        <taxon>Erysiphe</taxon>
    </lineage>
</organism>
<evidence type="ECO:0000313" key="1">
    <source>
        <dbReference type="EMBL" id="KHJ34596.1"/>
    </source>
</evidence>
<dbReference type="Proteomes" id="UP000030854">
    <property type="component" value="Unassembled WGS sequence"/>
</dbReference>
<comment type="caution">
    <text evidence="1">The sequence shown here is derived from an EMBL/GenBank/DDBJ whole genome shotgun (WGS) entry which is preliminary data.</text>
</comment>
<gene>
    <name evidence="1" type="ORF">EV44_g3274</name>
</gene>
<protein>
    <submittedName>
        <fullName evidence="1">Uncharacterized protein</fullName>
    </submittedName>
</protein>
<keyword evidence="2" id="KW-1185">Reference proteome</keyword>